<dbReference type="CDD" id="cd01748">
    <property type="entry name" value="GATase1_IGP_Synthase"/>
    <property type="match status" value="1"/>
</dbReference>
<dbReference type="GeneID" id="26738332"/>
<evidence type="ECO:0000256" key="11">
    <source>
        <dbReference type="PIRSR" id="PIRSR000495-1"/>
    </source>
</evidence>
<evidence type="ECO:0000313" key="14">
    <source>
        <dbReference type="EMBL" id="CEL23717.1"/>
    </source>
</evidence>
<dbReference type="PATRIC" id="fig|2162.10.peg.61"/>
<comment type="catalytic activity">
    <reaction evidence="9 10">
        <text>L-glutamine + H2O = L-glutamate + NH4(+)</text>
        <dbReference type="Rhea" id="RHEA:15889"/>
        <dbReference type="ChEBI" id="CHEBI:15377"/>
        <dbReference type="ChEBI" id="CHEBI:28938"/>
        <dbReference type="ChEBI" id="CHEBI:29985"/>
        <dbReference type="ChEBI" id="CHEBI:58359"/>
        <dbReference type="EC" id="3.5.1.2"/>
    </reaction>
</comment>
<dbReference type="GO" id="GO:0016829">
    <property type="term" value="F:lyase activity"/>
    <property type="evidence" value="ECO:0007669"/>
    <property type="project" value="UniProtKB-KW"/>
</dbReference>
<feature type="domain" description="Glutamine amidotransferase" evidence="12">
    <location>
        <begin position="4"/>
        <end position="201"/>
    </location>
</feature>
<dbReference type="PANTHER" id="PTHR42701:SF1">
    <property type="entry name" value="IMIDAZOLE GLYCEROL PHOSPHATE SYNTHASE SUBUNIT HISH"/>
    <property type="match status" value="1"/>
</dbReference>
<keyword evidence="3 10" id="KW-0028">Amino-acid biosynthesis</keyword>
<comment type="subunit">
    <text evidence="2 10">Heterodimer of HisH and HisF.</text>
</comment>
<dbReference type="EMBL" id="CP006933">
    <property type="protein sequence ID" value="AIS30928.1"/>
    <property type="molecule type" value="Genomic_DNA"/>
</dbReference>
<keyword evidence="16" id="KW-1185">Reference proteome</keyword>
<gene>
    <name evidence="10 13" type="primary">hisH</name>
    <name evidence="13" type="ORF">BRM9_0097</name>
    <name evidence="14" type="ORF">MB9_0061</name>
</gene>
<dbReference type="Pfam" id="PF00117">
    <property type="entry name" value="GATase"/>
    <property type="match status" value="1"/>
</dbReference>
<dbReference type="GO" id="GO:0000105">
    <property type="term" value="P:L-histidine biosynthetic process"/>
    <property type="evidence" value="ECO:0007669"/>
    <property type="project" value="UniProtKB-UniRule"/>
</dbReference>
<comment type="subcellular location">
    <subcellularLocation>
        <location evidence="10">Cytoplasm</location>
    </subcellularLocation>
</comment>
<dbReference type="PIRSF" id="PIRSF000495">
    <property type="entry name" value="Amidotransf_hisH"/>
    <property type="match status" value="1"/>
</dbReference>
<dbReference type="UniPathway" id="UPA00031">
    <property type="reaction ID" value="UER00010"/>
</dbReference>
<dbReference type="HAMAP" id="MF_00278">
    <property type="entry name" value="HisH"/>
    <property type="match status" value="1"/>
</dbReference>
<comment type="function">
    <text evidence="10">IGPS catalyzes the conversion of PRFAR and glutamine to IGP, AICAR and glutamate. The HisH subunit catalyzes the hydrolysis of glutamine to glutamate and ammonia as part of the synthesis of IGP and AICAR. The resulting ammonia molecule is channeled to the active site of HisF.</text>
</comment>
<name>A0A089ZFY5_METFO</name>
<dbReference type="GO" id="GO:0004359">
    <property type="term" value="F:glutaminase activity"/>
    <property type="evidence" value="ECO:0007669"/>
    <property type="project" value="UniProtKB-EC"/>
</dbReference>
<evidence type="ECO:0000256" key="9">
    <source>
        <dbReference type="ARBA" id="ARBA00049534"/>
    </source>
</evidence>
<comment type="pathway">
    <text evidence="1 10">Amino-acid biosynthesis; L-histidine biosynthesis; L-histidine from 5-phospho-alpha-D-ribose 1-diphosphate: step 5/9.</text>
</comment>
<dbReference type="OrthoDB" id="33401at2157"/>
<keyword evidence="5 10" id="KW-0315">Glutamine amidotransferase</keyword>
<evidence type="ECO:0000313" key="15">
    <source>
        <dbReference type="Proteomes" id="UP000029661"/>
    </source>
</evidence>
<sequence>MITIIDYGSGNLKSIRNGFRRIGADALVTNDKKDLEQAEVLILPGVGAFGTAMKNLQKYQDIIHQHIQEGKPFLGVCLGLQVLFSESEESPGVKGLDVFPGKVVRFPETLPPQGLKIPHMGWNNLNTLRYSPLMEGIDQDYMYFVHSYYVQPEDPEIVVATVDYGVEVPAVVAQDNVFATQFHPEKSGPVGLEILKNFLKQAL</sequence>
<dbReference type="Proteomes" id="UP000062768">
    <property type="component" value="Chromosome I"/>
</dbReference>
<dbReference type="InterPro" id="IPR017926">
    <property type="entry name" value="GATASE"/>
</dbReference>
<evidence type="ECO:0000256" key="1">
    <source>
        <dbReference type="ARBA" id="ARBA00005091"/>
    </source>
</evidence>
<keyword evidence="10" id="KW-0963">Cytoplasm</keyword>
<proteinExistence type="inferred from homology"/>
<dbReference type="InterPro" id="IPR029062">
    <property type="entry name" value="Class_I_gatase-like"/>
</dbReference>
<evidence type="ECO:0000256" key="2">
    <source>
        <dbReference type="ARBA" id="ARBA00011152"/>
    </source>
</evidence>
<dbReference type="KEGG" id="mfc:BRM9_0097"/>
<evidence type="ECO:0000256" key="5">
    <source>
        <dbReference type="ARBA" id="ARBA00022962"/>
    </source>
</evidence>
<evidence type="ECO:0000256" key="7">
    <source>
        <dbReference type="ARBA" id="ARBA00023239"/>
    </source>
</evidence>
<keyword evidence="6 10" id="KW-0368">Histidine biosynthesis</keyword>
<dbReference type="Gene3D" id="3.40.50.880">
    <property type="match status" value="1"/>
</dbReference>
<dbReference type="SUPFAM" id="SSF52317">
    <property type="entry name" value="Class I glutamine amidotransferase-like"/>
    <property type="match status" value="1"/>
</dbReference>
<reference evidence="14" key="2">
    <citation type="submission" date="2014-09" db="EMBL/GenBank/DDBJ databases">
        <authorList>
            <person name="Bishop-Lilly K.A."/>
            <person name="Broomall S.M."/>
            <person name="Chain P.S."/>
            <person name="Chertkov O."/>
            <person name="Coyne S.R."/>
            <person name="Daligault H.E."/>
            <person name="Davenport K.W."/>
            <person name="Erkkila T."/>
            <person name="Frey K.G."/>
            <person name="Gibbons H.S."/>
            <person name="Gu W."/>
            <person name="Jaissle J."/>
            <person name="Johnson S.L."/>
            <person name="Koroleva G.I."/>
            <person name="Ladner J.T."/>
            <person name="Lo C.-C."/>
            <person name="Minogue T.D."/>
            <person name="Munk C."/>
            <person name="Palacios G.F."/>
            <person name="Redden C.L."/>
            <person name="Rosenzweig C.N."/>
            <person name="Scholz M.B."/>
            <person name="Teshima H."/>
            <person name="Xu Y."/>
        </authorList>
    </citation>
    <scope>NUCLEOTIDE SEQUENCE</scope>
    <source>
        <strain evidence="14">Mb9</strain>
    </source>
</reference>
<feature type="active site" evidence="10 11">
    <location>
        <position position="183"/>
    </location>
</feature>
<dbReference type="STRING" id="2162.BRM9_0097"/>
<dbReference type="EC" id="3.5.1.2" evidence="10"/>
<dbReference type="InterPro" id="IPR010139">
    <property type="entry name" value="Imidazole-glycPsynth_HisH"/>
</dbReference>
<protein>
    <recommendedName>
        <fullName evidence="10">Imidazole glycerol phosphate synthase subunit HisH</fullName>
        <ecNumber evidence="10">4.3.2.10</ecNumber>
    </recommendedName>
    <alternativeName>
        <fullName evidence="10">IGP synthase glutaminase subunit</fullName>
        <ecNumber evidence="10">3.5.1.2</ecNumber>
    </alternativeName>
    <alternativeName>
        <fullName evidence="10">IGP synthase subunit HisH</fullName>
    </alternativeName>
    <alternativeName>
        <fullName evidence="10">ImGP synthase subunit HisH</fullName>
        <shortName evidence="10">IGPS subunit HisH</shortName>
    </alternativeName>
</protein>
<organism evidence="13 15">
    <name type="scientific">Methanobacterium formicicum</name>
    <dbReference type="NCBI Taxonomy" id="2162"/>
    <lineage>
        <taxon>Archaea</taxon>
        <taxon>Methanobacteriati</taxon>
        <taxon>Methanobacteriota</taxon>
        <taxon>Methanomada group</taxon>
        <taxon>Methanobacteria</taxon>
        <taxon>Methanobacteriales</taxon>
        <taxon>Methanobacteriaceae</taxon>
        <taxon>Methanobacterium</taxon>
    </lineage>
</organism>
<comment type="catalytic activity">
    <reaction evidence="8 10">
        <text>5-[(5-phospho-1-deoxy-D-ribulos-1-ylimino)methylamino]-1-(5-phospho-beta-D-ribosyl)imidazole-4-carboxamide + L-glutamine = D-erythro-1-(imidazol-4-yl)glycerol 3-phosphate + 5-amino-1-(5-phospho-beta-D-ribosyl)imidazole-4-carboxamide + L-glutamate + H(+)</text>
        <dbReference type="Rhea" id="RHEA:24793"/>
        <dbReference type="ChEBI" id="CHEBI:15378"/>
        <dbReference type="ChEBI" id="CHEBI:29985"/>
        <dbReference type="ChEBI" id="CHEBI:58278"/>
        <dbReference type="ChEBI" id="CHEBI:58359"/>
        <dbReference type="ChEBI" id="CHEBI:58475"/>
        <dbReference type="ChEBI" id="CHEBI:58525"/>
        <dbReference type="EC" id="4.3.2.10"/>
    </reaction>
</comment>
<evidence type="ECO:0000256" key="8">
    <source>
        <dbReference type="ARBA" id="ARBA00047838"/>
    </source>
</evidence>
<evidence type="ECO:0000256" key="6">
    <source>
        <dbReference type="ARBA" id="ARBA00023102"/>
    </source>
</evidence>
<evidence type="ECO:0000259" key="12">
    <source>
        <dbReference type="Pfam" id="PF00117"/>
    </source>
</evidence>
<feature type="active site" description="Nucleophile" evidence="10 11">
    <location>
        <position position="77"/>
    </location>
</feature>
<keyword evidence="7 10" id="KW-0456">Lyase</keyword>
<dbReference type="PANTHER" id="PTHR42701">
    <property type="entry name" value="IMIDAZOLE GLYCEROL PHOSPHATE SYNTHASE SUBUNIT HISH"/>
    <property type="match status" value="1"/>
</dbReference>
<feature type="active site" evidence="10 11">
    <location>
        <position position="185"/>
    </location>
</feature>
<dbReference type="GO" id="GO:0005737">
    <property type="term" value="C:cytoplasm"/>
    <property type="evidence" value="ECO:0007669"/>
    <property type="project" value="UniProtKB-SubCell"/>
</dbReference>
<evidence type="ECO:0000313" key="16">
    <source>
        <dbReference type="Proteomes" id="UP000062768"/>
    </source>
</evidence>
<reference evidence="13" key="1">
    <citation type="submission" date="2013-12" db="EMBL/GenBank/DDBJ databases">
        <title>The complete genome sequence of Methanobacterium sp. BRM9.</title>
        <authorList>
            <consortium name="Pastoral Greenhouse Gas Research Consortium"/>
            <person name="Kelly W.J."/>
            <person name="Leahy S.C."/>
            <person name="Perry R."/>
            <person name="Li D."/>
            <person name="Altermann E."/>
            <person name="Lambie S.C."/>
            <person name="Attwood G.T."/>
        </authorList>
    </citation>
    <scope>NUCLEOTIDE SEQUENCE [LARGE SCALE GENOMIC DNA]</scope>
    <source>
        <strain evidence="13">BRM9</strain>
    </source>
</reference>
<evidence type="ECO:0000256" key="3">
    <source>
        <dbReference type="ARBA" id="ARBA00022605"/>
    </source>
</evidence>
<dbReference type="GO" id="GO:0000107">
    <property type="term" value="F:imidazoleglycerol-phosphate synthase activity"/>
    <property type="evidence" value="ECO:0007669"/>
    <property type="project" value="UniProtKB-UniRule"/>
</dbReference>
<dbReference type="Proteomes" id="UP000029661">
    <property type="component" value="Chromosome"/>
</dbReference>
<evidence type="ECO:0000313" key="13">
    <source>
        <dbReference type="EMBL" id="AIS30928.1"/>
    </source>
</evidence>
<dbReference type="PROSITE" id="PS51273">
    <property type="entry name" value="GATASE_TYPE_1"/>
    <property type="match status" value="1"/>
</dbReference>
<accession>A0A089ZFY5</accession>
<dbReference type="RefSeq" id="WP_048084398.1">
    <property type="nucleotide sequence ID" value="NZ_CALCVY010000055.1"/>
</dbReference>
<dbReference type="NCBIfam" id="TIGR01855">
    <property type="entry name" value="IMP_synth_hisH"/>
    <property type="match status" value="1"/>
</dbReference>
<keyword evidence="4 10" id="KW-0378">Hydrolase</keyword>
<dbReference type="EMBL" id="LN734822">
    <property type="protein sequence ID" value="CEL23717.1"/>
    <property type="molecule type" value="Genomic_DNA"/>
</dbReference>
<keyword evidence="13" id="KW-0808">Transferase</keyword>
<keyword evidence="14" id="KW-0328">Glycosyltransferase</keyword>
<evidence type="ECO:0000256" key="10">
    <source>
        <dbReference type="HAMAP-Rule" id="MF_00278"/>
    </source>
</evidence>
<dbReference type="AlphaFoldDB" id="A0A089ZFY5"/>
<evidence type="ECO:0000256" key="4">
    <source>
        <dbReference type="ARBA" id="ARBA00022801"/>
    </source>
</evidence>
<dbReference type="EC" id="4.3.2.10" evidence="10"/>